<reference evidence="1 2" key="1">
    <citation type="submission" date="2017-07" db="EMBL/GenBank/DDBJ databases">
        <title>Phylogenetic study on the rhizospheric bacterium Ochrobactrum sp. A44.</title>
        <authorList>
            <person name="Krzyzanowska D.M."/>
            <person name="Ossowicki A."/>
            <person name="Rajewska M."/>
            <person name="Maciag T."/>
            <person name="Kaczynski Z."/>
            <person name="Czerwicka M."/>
            <person name="Jafra S."/>
        </authorList>
    </citation>
    <scope>NUCLEOTIDE SEQUENCE [LARGE SCALE GENOMIC DNA]</scope>
    <source>
        <strain evidence="1 2">OgA9a</strain>
    </source>
</reference>
<comment type="caution">
    <text evidence="1">The sequence shown here is derived from an EMBL/GenBank/DDBJ whole genome shotgun (WGS) entry which is preliminary data.</text>
</comment>
<name>A0A256F8M0_9HYPH</name>
<protein>
    <submittedName>
        <fullName evidence="1">Uncharacterized protein</fullName>
    </submittedName>
</protein>
<dbReference type="AlphaFoldDB" id="A0A256F8M0"/>
<dbReference type="Proteomes" id="UP000216478">
    <property type="component" value="Unassembled WGS sequence"/>
</dbReference>
<evidence type="ECO:0000313" key="1">
    <source>
        <dbReference type="EMBL" id="OYR11046.1"/>
    </source>
</evidence>
<organism evidence="1 2">
    <name type="scientific">Brucella grignonensis</name>
    <dbReference type="NCBI Taxonomy" id="94627"/>
    <lineage>
        <taxon>Bacteria</taxon>
        <taxon>Pseudomonadati</taxon>
        <taxon>Pseudomonadota</taxon>
        <taxon>Alphaproteobacteria</taxon>
        <taxon>Hyphomicrobiales</taxon>
        <taxon>Brucellaceae</taxon>
        <taxon>Brucella/Ochrobactrum group</taxon>
        <taxon>Brucella</taxon>
    </lineage>
</organism>
<evidence type="ECO:0000313" key="2">
    <source>
        <dbReference type="Proteomes" id="UP000216478"/>
    </source>
</evidence>
<sequence length="38" mass="4189">MNASDSQIADLIRKRIITLEVCWPGLAGSLSSQFEKIP</sequence>
<dbReference type="EMBL" id="NNRL01000163">
    <property type="protein sequence ID" value="OYR11046.1"/>
    <property type="molecule type" value="Genomic_DNA"/>
</dbReference>
<gene>
    <name evidence="1" type="ORF">CEV33_2512</name>
</gene>
<proteinExistence type="predicted"/>
<keyword evidence="2" id="KW-1185">Reference proteome</keyword>
<accession>A0A256F8M0</accession>